<dbReference type="Gene3D" id="1.20.1440.60">
    <property type="entry name" value="23S rRNA-intervening sequence"/>
    <property type="match status" value="1"/>
</dbReference>
<evidence type="ECO:0000313" key="2">
    <source>
        <dbReference type="Proteomes" id="UP000178377"/>
    </source>
</evidence>
<dbReference type="STRING" id="1817828.A2722_04595"/>
<organism evidence="1 2">
    <name type="scientific">Candidatus Doudnabacteria bacterium RIFCSPHIGHO2_01_FULL_50_11</name>
    <dbReference type="NCBI Taxonomy" id="1817828"/>
    <lineage>
        <taxon>Bacteria</taxon>
        <taxon>Candidatus Doudnaibacteriota</taxon>
    </lineage>
</organism>
<dbReference type="Proteomes" id="UP000178377">
    <property type="component" value="Unassembled WGS sequence"/>
</dbReference>
<dbReference type="InterPro" id="IPR026354">
    <property type="entry name" value="4helix_suffix_dom"/>
</dbReference>
<dbReference type="AlphaFoldDB" id="A0A1F5PJ94"/>
<sequence>MTELIAKHGGYKNLKSFQMAQVVYDLTVEFVEHYIDRKSRTRDQMTQAARSGKQNIAEASVTSGTSKKSELRLMDVARASLQELLEDYSDFLRQRNLKQWNKDDERAVAIRQLAYRIDRTDRTDRTDKTDKTNRTNRTDKSHRTYESYMSNAESAANCLICLINQTNYLLDRQLLSLEQELTERGDLSDRIKTVRKEQIAGLPNMEKFLRQQGFQRLEDGRVVKDEKTESDS</sequence>
<name>A0A1F5PJ94_9BACT</name>
<gene>
    <name evidence="1" type="ORF">A2722_04595</name>
</gene>
<dbReference type="InterPro" id="IPR036583">
    <property type="entry name" value="23S_rRNA_IVS_sf"/>
</dbReference>
<dbReference type="SUPFAM" id="SSF158446">
    <property type="entry name" value="IVS-encoded protein-like"/>
    <property type="match status" value="1"/>
</dbReference>
<proteinExistence type="predicted"/>
<dbReference type="EMBL" id="MFEO01000016">
    <property type="protein sequence ID" value="OGE89874.1"/>
    <property type="molecule type" value="Genomic_DNA"/>
</dbReference>
<protein>
    <recommendedName>
        <fullName evidence="3">Four helix bundle protein</fullName>
    </recommendedName>
</protein>
<reference evidence="1 2" key="1">
    <citation type="journal article" date="2016" name="Nat. Commun.">
        <title>Thousands of microbial genomes shed light on interconnected biogeochemical processes in an aquifer system.</title>
        <authorList>
            <person name="Anantharaman K."/>
            <person name="Brown C.T."/>
            <person name="Hug L.A."/>
            <person name="Sharon I."/>
            <person name="Castelle C.J."/>
            <person name="Probst A.J."/>
            <person name="Thomas B.C."/>
            <person name="Singh A."/>
            <person name="Wilkins M.J."/>
            <person name="Karaoz U."/>
            <person name="Brodie E.L."/>
            <person name="Williams K.H."/>
            <person name="Hubbard S.S."/>
            <person name="Banfield J.F."/>
        </authorList>
    </citation>
    <scope>NUCLEOTIDE SEQUENCE [LARGE SCALE GENOMIC DNA]</scope>
</reference>
<accession>A0A1F5PJ94</accession>
<dbReference type="NCBIfam" id="TIGR04258">
    <property type="entry name" value="4helix_suffix"/>
    <property type="match status" value="1"/>
</dbReference>
<evidence type="ECO:0000313" key="1">
    <source>
        <dbReference type="EMBL" id="OGE89874.1"/>
    </source>
</evidence>
<comment type="caution">
    <text evidence="1">The sequence shown here is derived from an EMBL/GenBank/DDBJ whole genome shotgun (WGS) entry which is preliminary data.</text>
</comment>
<dbReference type="NCBIfam" id="TIGR02436">
    <property type="entry name" value="four helix bundle protein"/>
    <property type="match status" value="1"/>
</dbReference>
<evidence type="ECO:0008006" key="3">
    <source>
        <dbReference type="Google" id="ProtNLM"/>
    </source>
</evidence>
<dbReference type="InterPro" id="IPR012657">
    <property type="entry name" value="23S_rRNA-intervening_sequence"/>
</dbReference>